<dbReference type="InterPro" id="IPR036366">
    <property type="entry name" value="PGBDSf"/>
</dbReference>
<accession>A0A9X9S2Z2</accession>
<dbReference type="RefSeq" id="WP_268186140.1">
    <property type="nucleotide sequence ID" value="NZ_CP113361.1"/>
</dbReference>
<protein>
    <submittedName>
        <fullName evidence="1">Uncharacterized protein</fullName>
    </submittedName>
</protein>
<proteinExistence type="predicted"/>
<dbReference type="Proteomes" id="UP001163096">
    <property type="component" value="Chromosome"/>
</dbReference>
<evidence type="ECO:0000313" key="1">
    <source>
        <dbReference type="EMBL" id="WAI00934.1"/>
    </source>
</evidence>
<dbReference type="GeneID" id="76835637"/>
<reference evidence="1" key="1">
    <citation type="submission" date="2022-11" db="EMBL/GenBank/DDBJ databases">
        <title>Complete genome sequence of Methanogenium organophilum DSM 3596.</title>
        <authorList>
            <person name="Chen S.-C."/>
            <person name="Lai S.-J."/>
            <person name="You Y.-T."/>
        </authorList>
    </citation>
    <scope>NUCLEOTIDE SEQUENCE</scope>
    <source>
        <strain evidence="1">DSM 3596</strain>
    </source>
</reference>
<dbReference type="EMBL" id="CP113361">
    <property type="protein sequence ID" value="WAI00934.1"/>
    <property type="molecule type" value="Genomic_DNA"/>
</dbReference>
<dbReference type="AlphaFoldDB" id="A0A9X9S2Z2"/>
<evidence type="ECO:0000313" key="2">
    <source>
        <dbReference type="Proteomes" id="UP001163096"/>
    </source>
</evidence>
<sequence>MNKIAYPLNQGMQGPPVADLHNAMQVLLERSLILANDEAARRELAAALRRDRDRQSFNRATGKLVSVFQREWRLQPSGDVDRPTADALNKLLRELGLLDPERPPAFLLVTGVVHREDGVPLRGTRMQAAHVTDRRAIRLGDDSADAEGRTIGSSQVIPNAKPIETIDIIVPIAAPAVDHHTIQGAILLEHGLLAEKLKLRLYRRDFGDKTTLLSETTTVGATMLKSTRLFSKRQ</sequence>
<name>A0A9X9S2Z2_METOG</name>
<organism evidence="1 2">
    <name type="scientific">Methanogenium organophilum</name>
    <dbReference type="NCBI Taxonomy" id="2199"/>
    <lineage>
        <taxon>Archaea</taxon>
        <taxon>Methanobacteriati</taxon>
        <taxon>Methanobacteriota</taxon>
        <taxon>Stenosarchaea group</taxon>
        <taxon>Methanomicrobia</taxon>
        <taxon>Methanomicrobiales</taxon>
        <taxon>Methanomicrobiaceae</taxon>
        <taxon>Methanogenium</taxon>
    </lineage>
</organism>
<keyword evidence="2" id="KW-1185">Reference proteome</keyword>
<dbReference type="KEGG" id="mou:OU421_11005"/>
<dbReference type="Gene3D" id="1.10.101.10">
    <property type="entry name" value="PGBD-like superfamily/PGBD"/>
    <property type="match status" value="1"/>
</dbReference>
<gene>
    <name evidence="1" type="ORF">OU421_11005</name>
</gene>